<dbReference type="InterPro" id="IPR017871">
    <property type="entry name" value="ABC_transporter-like_CS"/>
</dbReference>
<name>A0A1Z5ID13_9LACO</name>
<dbReference type="Gene3D" id="3.40.50.300">
    <property type="entry name" value="P-loop containing nucleotide triphosphate hydrolases"/>
    <property type="match status" value="1"/>
</dbReference>
<dbReference type="EMBL" id="BCMF01000007">
    <property type="protein sequence ID" value="GAW99622.1"/>
    <property type="molecule type" value="Genomic_DNA"/>
</dbReference>
<evidence type="ECO:0000256" key="4">
    <source>
        <dbReference type="ARBA" id="ARBA00022840"/>
    </source>
</evidence>
<evidence type="ECO:0000256" key="1">
    <source>
        <dbReference type="ARBA" id="ARBA00005417"/>
    </source>
</evidence>
<keyword evidence="2" id="KW-0813">Transport</keyword>
<protein>
    <submittedName>
        <fullName evidence="6">ABC transporter ATP-binding protein</fullName>
    </submittedName>
</protein>
<dbReference type="OrthoDB" id="9804819at2"/>
<dbReference type="PANTHER" id="PTHR43335:SF8">
    <property type="entry name" value="ABC TRANSPORTER, ATP-BINDING PROTEIN"/>
    <property type="match status" value="1"/>
</dbReference>
<accession>A0A1Z5ID13</accession>
<evidence type="ECO:0000313" key="7">
    <source>
        <dbReference type="Proteomes" id="UP000198374"/>
    </source>
</evidence>
<keyword evidence="3" id="KW-0547">Nucleotide-binding</keyword>
<feature type="domain" description="ABC transporter" evidence="5">
    <location>
        <begin position="5"/>
        <end position="233"/>
    </location>
</feature>
<evidence type="ECO:0000259" key="5">
    <source>
        <dbReference type="PROSITE" id="PS50893"/>
    </source>
</evidence>
<reference evidence="6 7" key="1">
    <citation type="submission" date="2015-11" db="EMBL/GenBank/DDBJ databases">
        <title>Draft genome sequences of new species of the genus Lactobacillus isolated from orchardgrass silage.</title>
        <authorList>
            <person name="Tohno M."/>
            <person name="Tanizawa Y."/>
            <person name="Arita M."/>
        </authorList>
    </citation>
    <scope>NUCLEOTIDE SEQUENCE [LARGE SCALE GENOMIC DNA]</scope>
    <source>
        <strain evidence="6 7">IWT30</strain>
    </source>
</reference>
<dbReference type="GO" id="GO:0016887">
    <property type="term" value="F:ATP hydrolysis activity"/>
    <property type="evidence" value="ECO:0007669"/>
    <property type="project" value="InterPro"/>
</dbReference>
<dbReference type="Proteomes" id="UP000198374">
    <property type="component" value="Unassembled WGS sequence"/>
</dbReference>
<dbReference type="PROSITE" id="PS50893">
    <property type="entry name" value="ABC_TRANSPORTER_2"/>
    <property type="match status" value="1"/>
</dbReference>
<dbReference type="GO" id="GO:0005524">
    <property type="term" value="F:ATP binding"/>
    <property type="evidence" value="ECO:0007669"/>
    <property type="project" value="UniProtKB-KW"/>
</dbReference>
<comment type="similarity">
    <text evidence="1">Belongs to the ABC transporter superfamily.</text>
</comment>
<dbReference type="SUPFAM" id="SSF52540">
    <property type="entry name" value="P-loop containing nucleoside triphosphate hydrolases"/>
    <property type="match status" value="1"/>
</dbReference>
<gene>
    <name evidence="6" type="ORF">IWT30_01592</name>
</gene>
<dbReference type="RefSeq" id="WP_089109422.1">
    <property type="nucleotide sequence ID" value="NZ_BCMF01000007.1"/>
</dbReference>
<dbReference type="PANTHER" id="PTHR43335">
    <property type="entry name" value="ABC TRANSPORTER, ATP-BINDING PROTEIN"/>
    <property type="match status" value="1"/>
</dbReference>
<keyword evidence="7" id="KW-1185">Reference proteome</keyword>
<evidence type="ECO:0000256" key="3">
    <source>
        <dbReference type="ARBA" id="ARBA00022741"/>
    </source>
</evidence>
<proteinExistence type="inferred from homology"/>
<dbReference type="Pfam" id="PF00005">
    <property type="entry name" value="ABC_tran"/>
    <property type="match status" value="1"/>
</dbReference>
<dbReference type="InterPro" id="IPR027417">
    <property type="entry name" value="P-loop_NTPase"/>
</dbReference>
<dbReference type="SMART" id="SM00382">
    <property type="entry name" value="AAA"/>
    <property type="match status" value="1"/>
</dbReference>
<dbReference type="InterPro" id="IPR003439">
    <property type="entry name" value="ABC_transporter-like_ATP-bd"/>
</dbReference>
<sequence length="308" mass="34169">MAAILQLQNITKTFGKQRALNHVNLTIQPGDIYGLIGRNGAGKTTILKTIVQLLYPNEGSITLFSATSGKDYTKQLKRTGSVIETPVANNQLTARQNLTYYCKIKGIVDKDAIDDALKFVGLTDTGKKKFKDFSLGMKQKLGLAIALLNKPDFLILDEPINGLDPIAIADFRKLLVKLNQTQGMTILISSHILEELYQMATRFGIIDHGTIIKELTKDEFDAQSREYIKLQVDQPKLAATVLNKMGIDDFKVIDQHTLNIYDLSLDNAALVEMLVAASVSVTTIVREHINLENYFKSIVSENEVTPNA</sequence>
<dbReference type="InterPro" id="IPR003593">
    <property type="entry name" value="AAA+_ATPase"/>
</dbReference>
<comment type="caution">
    <text evidence="6">The sequence shown here is derived from an EMBL/GenBank/DDBJ whole genome shotgun (WGS) entry which is preliminary data.</text>
</comment>
<keyword evidence="4 6" id="KW-0067">ATP-binding</keyword>
<dbReference type="AlphaFoldDB" id="A0A1Z5ID13"/>
<evidence type="ECO:0000256" key="2">
    <source>
        <dbReference type="ARBA" id="ARBA00022448"/>
    </source>
</evidence>
<organism evidence="6 7">
    <name type="scientific">Secundilactobacillus mixtipabuli</name>
    <dbReference type="NCBI Taxonomy" id="1435342"/>
    <lineage>
        <taxon>Bacteria</taxon>
        <taxon>Bacillati</taxon>
        <taxon>Bacillota</taxon>
        <taxon>Bacilli</taxon>
        <taxon>Lactobacillales</taxon>
        <taxon>Lactobacillaceae</taxon>
        <taxon>Secundilactobacillus</taxon>
    </lineage>
</organism>
<evidence type="ECO:0000313" key="6">
    <source>
        <dbReference type="EMBL" id="GAW99622.1"/>
    </source>
</evidence>
<dbReference type="PROSITE" id="PS00211">
    <property type="entry name" value="ABC_TRANSPORTER_1"/>
    <property type="match status" value="1"/>
</dbReference>